<dbReference type="Gene3D" id="1.10.10.10">
    <property type="entry name" value="Winged helix-like DNA-binding domain superfamily/Winged helix DNA-binding domain"/>
    <property type="match status" value="1"/>
</dbReference>
<feature type="coiled-coil region" evidence="1">
    <location>
        <begin position="14"/>
        <end position="41"/>
    </location>
</feature>
<gene>
    <name evidence="2" type="ORF">ThimaDRAFT_3683</name>
</gene>
<proteinExistence type="predicted"/>
<dbReference type="Proteomes" id="UP000005459">
    <property type="component" value="Unassembled WGS sequence"/>
</dbReference>
<dbReference type="eggNOG" id="ENOG5032TEX">
    <property type="taxonomic scope" value="Bacteria"/>
</dbReference>
<dbReference type="OrthoDB" id="6689728at2"/>
<reference evidence="2 3" key="1">
    <citation type="submission" date="2011-06" db="EMBL/GenBank/DDBJ databases">
        <title>The draft genome of Thiocapsa marina 5811.</title>
        <authorList>
            <consortium name="US DOE Joint Genome Institute (JGI-PGF)"/>
            <person name="Lucas S."/>
            <person name="Han J."/>
            <person name="Cheng J.-F."/>
            <person name="Goodwin L."/>
            <person name="Pitluck S."/>
            <person name="Peters L."/>
            <person name="Land M.L."/>
            <person name="Hauser L."/>
            <person name="Vogl K."/>
            <person name="Liu Z."/>
            <person name="Imhoff J."/>
            <person name="Thiel V."/>
            <person name="Frigaard N.-U."/>
            <person name="Bryant D."/>
            <person name="Woyke T.J."/>
        </authorList>
    </citation>
    <scope>NUCLEOTIDE SEQUENCE [LARGE SCALE GENOMIC DNA]</scope>
    <source>
        <strain evidence="2 3">5811</strain>
    </source>
</reference>
<dbReference type="AlphaFoldDB" id="F9UFI0"/>
<keyword evidence="1" id="KW-0175">Coiled coil</keyword>
<evidence type="ECO:0000256" key="1">
    <source>
        <dbReference type="SAM" id="Coils"/>
    </source>
</evidence>
<dbReference type="InterPro" id="IPR036388">
    <property type="entry name" value="WH-like_DNA-bd_sf"/>
</dbReference>
<keyword evidence="3" id="KW-1185">Reference proteome</keyword>
<evidence type="ECO:0000313" key="3">
    <source>
        <dbReference type="Proteomes" id="UP000005459"/>
    </source>
</evidence>
<dbReference type="EMBL" id="AFWV01000012">
    <property type="protein sequence ID" value="EGV17217.1"/>
    <property type="molecule type" value="Genomic_DNA"/>
</dbReference>
<dbReference type="RefSeq" id="WP_007194555.1">
    <property type="nucleotide sequence ID" value="NZ_AFWV01000012.1"/>
</dbReference>
<evidence type="ECO:0000313" key="2">
    <source>
        <dbReference type="EMBL" id="EGV17217.1"/>
    </source>
</evidence>
<name>F9UFI0_9GAMM</name>
<sequence length="143" mass="15732">MSDTQVLGGLVAKRGELAGHVEQCRRELQRLAEELTHLDATTRLFDPDYDVGAVQSKGPRHRQQWFASGECQRLVLEALRDALEPLSARAVMQLVAARKALPEDPEVRAGVQKTVQAVLRRLAAKGAARVVALDGQTQVWTRG</sequence>
<organism evidence="2 3">
    <name type="scientific">Thiocapsa marina 5811</name>
    <dbReference type="NCBI Taxonomy" id="768671"/>
    <lineage>
        <taxon>Bacteria</taxon>
        <taxon>Pseudomonadati</taxon>
        <taxon>Pseudomonadota</taxon>
        <taxon>Gammaproteobacteria</taxon>
        <taxon>Chromatiales</taxon>
        <taxon>Chromatiaceae</taxon>
        <taxon>Thiocapsa</taxon>
    </lineage>
</organism>
<accession>F9UFI0</accession>
<protein>
    <submittedName>
        <fullName evidence="2">Uncharacterized protein</fullName>
    </submittedName>
</protein>